<feature type="domain" description="Thioredoxin" evidence="6">
    <location>
        <begin position="1"/>
        <end position="173"/>
    </location>
</feature>
<organism evidence="7 8">
    <name type="scientific">Pinibacter soli</name>
    <dbReference type="NCBI Taxonomy" id="3044211"/>
    <lineage>
        <taxon>Bacteria</taxon>
        <taxon>Pseudomonadati</taxon>
        <taxon>Bacteroidota</taxon>
        <taxon>Chitinophagia</taxon>
        <taxon>Chitinophagales</taxon>
        <taxon>Chitinophagaceae</taxon>
        <taxon>Pinibacter</taxon>
    </lineage>
</organism>
<dbReference type="PANTHER" id="PTHR13887:SF14">
    <property type="entry name" value="DISULFIDE BOND FORMATION PROTEIN D"/>
    <property type="match status" value="1"/>
</dbReference>
<evidence type="ECO:0000313" key="8">
    <source>
        <dbReference type="Proteomes" id="UP001226434"/>
    </source>
</evidence>
<dbReference type="SUPFAM" id="SSF52833">
    <property type="entry name" value="Thioredoxin-like"/>
    <property type="match status" value="1"/>
</dbReference>
<keyword evidence="3" id="KW-0560">Oxidoreductase</keyword>
<dbReference type="PROSITE" id="PS51352">
    <property type="entry name" value="THIOREDOXIN_2"/>
    <property type="match status" value="1"/>
</dbReference>
<comment type="similarity">
    <text evidence="1">Belongs to the thioredoxin family. DsbA subfamily.</text>
</comment>
<evidence type="ECO:0000256" key="4">
    <source>
        <dbReference type="ARBA" id="ARBA00023157"/>
    </source>
</evidence>
<keyword evidence="2" id="KW-0732">Signal</keyword>
<proteinExistence type="inferred from homology"/>
<evidence type="ECO:0000259" key="6">
    <source>
        <dbReference type="PROSITE" id="PS51352"/>
    </source>
</evidence>
<evidence type="ECO:0000256" key="2">
    <source>
        <dbReference type="ARBA" id="ARBA00022729"/>
    </source>
</evidence>
<name>A0ABT6RFL6_9BACT</name>
<dbReference type="Gene3D" id="3.40.30.10">
    <property type="entry name" value="Glutaredoxin"/>
    <property type="match status" value="1"/>
</dbReference>
<dbReference type="Proteomes" id="UP001226434">
    <property type="component" value="Unassembled WGS sequence"/>
</dbReference>
<reference evidence="7 8" key="1">
    <citation type="submission" date="2023-05" db="EMBL/GenBank/DDBJ databases">
        <title>Genome sequence of Pinibacter sp. MAH-24.</title>
        <authorList>
            <person name="Huq M.A."/>
        </authorList>
    </citation>
    <scope>NUCLEOTIDE SEQUENCE [LARGE SCALE GENOMIC DNA]</scope>
    <source>
        <strain evidence="7 8">MAH-24</strain>
    </source>
</reference>
<protein>
    <submittedName>
        <fullName evidence="7">Thioredoxin domain-containing protein</fullName>
    </submittedName>
</protein>
<dbReference type="InterPro" id="IPR036249">
    <property type="entry name" value="Thioredoxin-like_sf"/>
</dbReference>
<dbReference type="InterPro" id="IPR013766">
    <property type="entry name" value="Thioredoxin_domain"/>
</dbReference>
<gene>
    <name evidence="7" type="ORF">QJ048_16255</name>
</gene>
<dbReference type="RefSeq" id="WP_282335460.1">
    <property type="nucleotide sequence ID" value="NZ_JASBRG010000007.1"/>
</dbReference>
<comment type="caution">
    <text evidence="7">The sequence shown here is derived from an EMBL/GenBank/DDBJ whole genome shotgun (WGS) entry which is preliminary data.</text>
</comment>
<evidence type="ECO:0000256" key="3">
    <source>
        <dbReference type="ARBA" id="ARBA00023002"/>
    </source>
</evidence>
<dbReference type="Pfam" id="PF13462">
    <property type="entry name" value="Thioredoxin_4"/>
    <property type="match status" value="1"/>
</dbReference>
<keyword evidence="5" id="KW-0676">Redox-active center</keyword>
<dbReference type="PANTHER" id="PTHR13887">
    <property type="entry name" value="GLUTATHIONE S-TRANSFERASE KAPPA"/>
    <property type="match status" value="1"/>
</dbReference>
<evidence type="ECO:0000313" key="7">
    <source>
        <dbReference type="EMBL" id="MDI3321349.1"/>
    </source>
</evidence>
<sequence length="176" mass="20245">MPLRPPVSDHDHIEGNFFATIELVEYGDYQCPHCGRAYPIVKKLQETFGSKLKFIFRNFPLAKIHPEATIAAVATEAAARQEKFWEMHDIIFENQQDLSREALLKYAKQLGLDIEQFNYDLDDEMLYEKVDSDFETGIRSGVNATPTFFINGEKYNLGWEGNRLEQYIKSSILGEG</sequence>
<evidence type="ECO:0000256" key="1">
    <source>
        <dbReference type="ARBA" id="ARBA00005791"/>
    </source>
</evidence>
<dbReference type="EMBL" id="JASBRG010000007">
    <property type="protein sequence ID" value="MDI3321349.1"/>
    <property type="molecule type" value="Genomic_DNA"/>
</dbReference>
<keyword evidence="8" id="KW-1185">Reference proteome</keyword>
<keyword evidence="4" id="KW-1015">Disulfide bond</keyword>
<accession>A0ABT6RFL6</accession>
<evidence type="ECO:0000256" key="5">
    <source>
        <dbReference type="ARBA" id="ARBA00023284"/>
    </source>
</evidence>
<dbReference type="InterPro" id="IPR012336">
    <property type="entry name" value="Thioredoxin-like_fold"/>
</dbReference>